<keyword evidence="2" id="KW-1185">Reference proteome</keyword>
<evidence type="ECO:0000313" key="2">
    <source>
        <dbReference type="Proteomes" id="UP001157134"/>
    </source>
</evidence>
<proteinExistence type="predicted"/>
<dbReference type="Proteomes" id="UP001157134">
    <property type="component" value="Unassembled WGS sequence"/>
</dbReference>
<comment type="caution">
    <text evidence="1">The sequence shown here is derived from an EMBL/GenBank/DDBJ whole genome shotgun (WGS) entry which is preliminary data.</text>
</comment>
<evidence type="ECO:0000313" key="1">
    <source>
        <dbReference type="EMBL" id="GLX86385.1"/>
    </source>
</evidence>
<dbReference type="Gene3D" id="2.60.120.200">
    <property type="match status" value="1"/>
</dbReference>
<dbReference type="InterPro" id="IPR013320">
    <property type="entry name" value="ConA-like_dom_sf"/>
</dbReference>
<sequence>MADALRLDGGNDHLVTKQFGLNVGCILEAKFRMLSNQAFAFISAGKSATNAYVRWNGSTLRARGSVTGATVAVPGGIDITDGQWHILQLHVGATSHKFNVDGVDTANISGNVSSPLHTTIAAFYNSFFDGDIEYIKITNNSGEERNWDAKSSTFGPGSTVLVDTIAGEHATGIGFPTDGSQWIVIGGAQQIEYADMSVACSIESMALNISTSIAYKNASISSFVQSLSLQRKAILAYGNSNISCVITNVDASRTTSVTYKGLELSTLIKGYEVSRYTTLDYEDSDCATIIDNIVLSTANNIQLEYTNTRVATAIETVELMRKTAINYIDGVIHSSIDNKNISSNITLSYQKATIASKIERKSLSRKTLLDYGMTNLNSEIENLDITRFTSLSYIDSTIISNIDNVVLVNETMPDFDDDDLTLFSATFHYQLLNNTTHFEVIKA</sequence>
<name>A0ABQ6HE45_9GAMM</name>
<accession>A0ABQ6HE45</accession>
<dbReference type="RefSeq" id="WP_284299381.1">
    <property type="nucleotide sequence ID" value="NZ_BSSV01000006.1"/>
</dbReference>
<evidence type="ECO:0008006" key="3">
    <source>
        <dbReference type="Google" id="ProtNLM"/>
    </source>
</evidence>
<dbReference type="SUPFAM" id="SSF49899">
    <property type="entry name" value="Concanavalin A-like lectins/glucanases"/>
    <property type="match status" value="1"/>
</dbReference>
<organism evidence="1 2">
    <name type="scientific">Thalassotalea loyana</name>
    <dbReference type="NCBI Taxonomy" id="280483"/>
    <lineage>
        <taxon>Bacteria</taxon>
        <taxon>Pseudomonadati</taxon>
        <taxon>Pseudomonadota</taxon>
        <taxon>Gammaproteobacteria</taxon>
        <taxon>Alteromonadales</taxon>
        <taxon>Colwelliaceae</taxon>
        <taxon>Thalassotalea</taxon>
    </lineage>
</organism>
<reference evidence="1 2" key="1">
    <citation type="submission" date="2023-03" db="EMBL/GenBank/DDBJ databases">
        <title>Thalassotalea loyana LMG 22536T draft genome sequence.</title>
        <authorList>
            <person name="Sawabe T."/>
        </authorList>
    </citation>
    <scope>NUCLEOTIDE SEQUENCE [LARGE SCALE GENOMIC DNA]</scope>
    <source>
        <strain evidence="1 2">LMG 22536</strain>
    </source>
</reference>
<protein>
    <recommendedName>
        <fullName evidence="3">LamG domain-containing protein</fullName>
    </recommendedName>
</protein>
<gene>
    <name evidence="1" type="ORF">tloyanaT_26380</name>
</gene>
<dbReference type="EMBL" id="BSSV01000006">
    <property type="protein sequence ID" value="GLX86385.1"/>
    <property type="molecule type" value="Genomic_DNA"/>
</dbReference>